<dbReference type="AlphaFoldDB" id="A0A1E8GKB2"/>
<evidence type="ECO:0000313" key="9">
    <source>
        <dbReference type="Proteomes" id="UP000178622"/>
    </source>
</evidence>
<name>A0A1E8GKB2_9LACT</name>
<dbReference type="EMBL" id="MKIR01000024">
    <property type="protein sequence ID" value="OFI48691.1"/>
    <property type="molecule type" value="Genomic_DNA"/>
</dbReference>
<sequence length="290" mass="32453">MKIAIIGLGHVGSTIAYTLQGQKEISDIFLYDKQEDKLQAEYQDLRDGLILSEYPEKNIVLNDYSALGSADILIYCPGDIKVLEHESDRLAELRVTSRITREIAPKISKSGFSGLIISITNPCDVIAGYLKELLNYPAHKIIGSGTVLDTNRLRNALIDADYDASKGMIIGEHGETQVAVIDLDLSKSQKDELLSKSRYGGWSIFNVKKYTAFGIAPSVLYILKSIWNETGQPLPVSTYDSKEDIFYSYPTILSREGVVSKVDFPLMNDLSYKEELKKSIERIRENKDTI</sequence>
<dbReference type="InterPro" id="IPR001236">
    <property type="entry name" value="Lactate/malate_DH_N"/>
</dbReference>
<evidence type="ECO:0000256" key="4">
    <source>
        <dbReference type="PIRSR" id="PIRSR000102-3"/>
    </source>
</evidence>
<evidence type="ECO:0000259" key="6">
    <source>
        <dbReference type="Pfam" id="PF00056"/>
    </source>
</evidence>
<comment type="caution">
    <text evidence="8">The sequence shown here is derived from an EMBL/GenBank/DDBJ whole genome shotgun (WGS) entry which is preliminary data.</text>
</comment>
<evidence type="ECO:0000256" key="3">
    <source>
        <dbReference type="PIRSR" id="PIRSR000102-1"/>
    </source>
</evidence>
<evidence type="ECO:0000256" key="1">
    <source>
        <dbReference type="ARBA" id="ARBA00006054"/>
    </source>
</evidence>
<dbReference type="PANTHER" id="PTHR43128">
    <property type="entry name" value="L-2-HYDROXYCARBOXYLATE DEHYDROGENASE (NAD(P)(+))"/>
    <property type="match status" value="1"/>
</dbReference>
<dbReference type="Proteomes" id="UP000178622">
    <property type="component" value="Unassembled WGS sequence"/>
</dbReference>
<dbReference type="PRINTS" id="PR00086">
    <property type="entry name" value="LLDHDRGNASE"/>
</dbReference>
<evidence type="ECO:0000256" key="2">
    <source>
        <dbReference type="ARBA" id="ARBA00022533"/>
    </source>
</evidence>
<dbReference type="PIRSF" id="PIRSF000102">
    <property type="entry name" value="Lac_mal_DH"/>
    <property type="match status" value="1"/>
</dbReference>
<dbReference type="GO" id="GO:0004459">
    <property type="term" value="F:L-lactate dehydrogenase (NAD+) activity"/>
    <property type="evidence" value="ECO:0007669"/>
    <property type="project" value="TreeGrafter"/>
</dbReference>
<gene>
    <name evidence="8" type="ORF">BG261_07295</name>
</gene>
<keyword evidence="4" id="KW-0520">NAD</keyword>
<dbReference type="InterPro" id="IPR001557">
    <property type="entry name" value="L-lactate/malate_DH"/>
</dbReference>
<evidence type="ECO:0000259" key="7">
    <source>
        <dbReference type="Pfam" id="PF02866"/>
    </source>
</evidence>
<dbReference type="OrthoDB" id="9802969at2"/>
<protein>
    <recommendedName>
        <fullName evidence="10">L-lactate dehydrogenase</fullName>
    </recommendedName>
</protein>
<feature type="domain" description="Lactate/malate dehydrogenase N-terminal" evidence="6">
    <location>
        <begin position="1"/>
        <end position="143"/>
    </location>
</feature>
<evidence type="ECO:0000256" key="5">
    <source>
        <dbReference type="RuleBase" id="RU003369"/>
    </source>
</evidence>
<dbReference type="SUPFAM" id="SSF56327">
    <property type="entry name" value="LDH C-terminal domain-like"/>
    <property type="match status" value="1"/>
</dbReference>
<dbReference type="Pfam" id="PF02866">
    <property type="entry name" value="Ldh_1_C"/>
    <property type="match status" value="1"/>
</dbReference>
<dbReference type="STRING" id="1859473.BG261_07295"/>
<reference evidence="9" key="1">
    <citation type="submission" date="2016-09" db="EMBL/GenBank/DDBJ databases">
        <title>Draft genome sequence of a novel species of the family Streptococcaceae isolated from flowers.</title>
        <authorList>
            <person name="Chuah L.-O."/>
            <person name="Yap K.-P."/>
            <person name="Thong K.L."/>
            <person name="Liong M.T."/>
            <person name="Ahmad R."/>
            <person name="Rusul G."/>
        </authorList>
    </citation>
    <scope>NUCLEOTIDE SEQUENCE [LARGE SCALE GENOMIC DNA]</scope>
    <source>
        <strain evidence="9">DF1</strain>
    </source>
</reference>
<dbReference type="RefSeq" id="WP_070793079.1">
    <property type="nucleotide sequence ID" value="NZ_MKIR01000024.1"/>
</dbReference>
<dbReference type="Gene3D" id="3.40.50.720">
    <property type="entry name" value="NAD(P)-binding Rossmann-like Domain"/>
    <property type="match status" value="1"/>
</dbReference>
<organism evidence="8 9">
    <name type="scientific">Floricoccus tropicus</name>
    <dbReference type="NCBI Taxonomy" id="1859473"/>
    <lineage>
        <taxon>Bacteria</taxon>
        <taxon>Bacillati</taxon>
        <taxon>Bacillota</taxon>
        <taxon>Bacilli</taxon>
        <taxon>Lactobacillales</taxon>
        <taxon>Streptococcaceae</taxon>
        <taxon>Floricoccus</taxon>
    </lineage>
</organism>
<dbReference type="Pfam" id="PF00056">
    <property type="entry name" value="Ldh_1_N"/>
    <property type="match status" value="1"/>
</dbReference>
<feature type="binding site" evidence="4">
    <location>
        <position position="32"/>
    </location>
    <ligand>
        <name>NAD(+)</name>
        <dbReference type="ChEBI" id="CHEBI:57540"/>
    </ligand>
</feature>
<dbReference type="Gene3D" id="3.90.110.10">
    <property type="entry name" value="Lactate dehydrogenase/glycoside hydrolase, family 4, C-terminal"/>
    <property type="match status" value="1"/>
</dbReference>
<evidence type="ECO:0008006" key="10">
    <source>
        <dbReference type="Google" id="ProtNLM"/>
    </source>
</evidence>
<dbReference type="PANTHER" id="PTHR43128:SF31">
    <property type="entry name" value="L-LACTATE DEHYDROGENASE"/>
    <property type="match status" value="1"/>
</dbReference>
<evidence type="ECO:0000313" key="8">
    <source>
        <dbReference type="EMBL" id="OFI48691.1"/>
    </source>
</evidence>
<dbReference type="InterPro" id="IPR022383">
    <property type="entry name" value="Lactate/malate_DH_C"/>
</dbReference>
<dbReference type="InterPro" id="IPR036291">
    <property type="entry name" value="NAD(P)-bd_dom_sf"/>
</dbReference>
<comment type="similarity">
    <text evidence="1">Belongs to the LDH/MDH superfamily. LDH family.</text>
</comment>
<feature type="binding site" evidence="4">
    <location>
        <begin position="7"/>
        <end position="12"/>
    </location>
    <ligand>
        <name>NAD(+)</name>
        <dbReference type="ChEBI" id="CHEBI:57540"/>
    </ligand>
</feature>
<keyword evidence="9" id="KW-1185">Reference proteome</keyword>
<proteinExistence type="inferred from homology"/>
<feature type="active site" description="Proton acceptor" evidence="3">
    <location>
        <position position="173"/>
    </location>
</feature>
<feature type="binding site" evidence="4">
    <location>
        <begin position="119"/>
        <end position="121"/>
    </location>
    <ligand>
        <name>NAD(+)</name>
        <dbReference type="ChEBI" id="CHEBI:57540"/>
    </ligand>
</feature>
<accession>A0A1E8GKB2</accession>
<dbReference type="GO" id="GO:0006089">
    <property type="term" value="P:lactate metabolic process"/>
    <property type="evidence" value="ECO:0007669"/>
    <property type="project" value="TreeGrafter"/>
</dbReference>
<dbReference type="InterPro" id="IPR015955">
    <property type="entry name" value="Lactate_DH/Glyco_Ohase_4_C"/>
</dbReference>
<dbReference type="SUPFAM" id="SSF51735">
    <property type="entry name" value="NAD(P)-binding Rossmann-fold domains"/>
    <property type="match status" value="1"/>
</dbReference>
<keyword evidence="2" id="KW-0021">Allosteric enzyme</keyword>
<keyword evidence="5" id="KW-0560">Oxidoreductase</keyword>
<feature type="domain" description="Lactate/malate dehydrogenase C-terminal" evidence="7">
    <location>
        <begin position="146"/>
        <end position="288"/>
    </location>
</feature>